<gene>
    <name evidence="1" type="ORF">S12H4_26119</name>
</gene>
<reference evidence="1" key="1">
    <citation type="journal article" date="2014" name="Front. Microbiol.">
        <title>High frequency of phylogenetically diverse reductive dehalogenase-homologous genes in deep subseafloor sedimentary metagenomes.</title>
        <authorList>
            <person name="Kawai M."/>
            <person name="Futagami T."/>
            <person name="Toyoda A."/>
            <person name="Takaki Y."/>
            <person name="Nishi S."/>
            <person name="Hori S."/>
            <person name="Arai W."/>
            <person name="Tsubouchi T."/>
            <person name="Morono Y."/>
            <person name="Uchiyama I."/>
            <person name="Ito T."/>
            <person name="Fujiyama A."/>
            <person name="Inagaki F."/>
            <person name="Takami H."/>
        </authorList>
    </citation>
    <scope>NUCLEOTIDE SEQUENCE</scope>
    <source>
        <strain evidence="1">Expedition CK06-06</strain>
    </source>
</reference>
<comment type="caution">
    <text evidence="1">The sequence shown here is derived from an EMBL/GenBank/DDBJ whole genome shotgun (WGS) entry which is preliminary data.</text>
</comment>
<protein>
    <submittedName>
        <fullName evidence="1">Uncharacterized protein</fullName>
    </submittedName>
</protein>
<dbReference type="AlphaFoldDB" id="X1RHB8"/>
<organism evidence="1">
    <name type="scientific">marine sediment metagenome</name>
    <dbReference type="NCBI Taxonomy" id="412755"/>
    <lineage>
        <taxon>unclassified sequences</taxon>
        <taxon>metagenomes</taxon>
        <taxon>ecological metagenomes</taxon>
    </lineage>
</organism>
<accession>X1RHB8</accession>
<proteinExistence type="predicted"/>
<name>X1RHB8_9ZZZZ</name>
<dbReference type="EMBL" id="BARW01014791">
    <property type="protein sequence ID" value="GAI79988.1"/>
    <property type="molecule type" value="Genomic_DNA"/>
</dbReference>
<sequence length="56" mass="6663">LPNIDRDRKSKRRKYFVALCYTINSRLYKEEIYYKISLKGTSKTKTSKEKNSSKIA</sequence>
<evidence type="ECO:0000313" key="1">
    <source>
        <dbReference type="EMBL" id="GAI79988.1"/>
    </source>
</evidence>
<feature type="non-terminal residue" evidence="1">
    <location>
        <position position="1"/>
    </location>
</feature>